<feature type="chain" id="PRO_5037265850" evidence="1">
    <location>
        <begin position="19"/>
        <end position="276"/>
    </location>
</feature>
<evidence type="ECO:0000313" key="2">
    <source>
        <dbReference type="EMBL" id="MBK1882284.1"/>
    </source>
</evidence>
<dbReference type="Pfam" id="PF13432">
    <property type="entry name" value="TPR_16"/>
    <property type="match status" value="1"/>
</dbReference>
<gene>
    <name evidence="2" type="ORF">JIN85_07655</name>
</gene>
<organism evidence="2 3">
    <name type="scientific">Luteolibacter pohnpeiensis</name>
    <dbReference type="NCBI Taxonomy" id="454153"/>
    <lineage>
        <taxon>Bacteria</taxon>
        <taxon>Pseudomonadati</taxon>
        <taxon>Verrucomicrobiota</taxon>
        <taxon>Verrucomicrobiia</taxon>
        <taxon>Verrucomicrobiales</taxon>
        <taxon>Verrucomicrobiaceae</taxon>
        <taxon>Luteolibacter</taxon>
    </lineage>
</organism>
<dbReference type="Proteomes" id="UP000603141">
    <property type="component" value="Unassembled WGS sequence"/>
</dbReference>
<keyword evidence="3" id="KW-1185">Reference proteome</keyword>
<dbReference type="SUPFAM" id="SSF48452">
    <property type="entry name" value="TPR-like"/>
    <property type="match status" value="1"/>
</dbReference>
<sequence>MIKKLTFAFALSALPLLAHPSPEHKLKEIEQHLVDHPNDPELLRLQANLLIERRPKKAVKIVKQLMKADPNNRENRLLQARLDAVTGKPDQARKELAGLLEADPGLDQAWGLLSQLQESAGMRDDAITSAIAAIEHSPSPSPSRILTCAGWLQERGKTGDADTAIRLIDRGLARLGCLAGLHEMAITIEIDTGKYDSALRRVDAMEARYRPTVALSLRRAEILEKAQRYGEAANACDAAVAIMDLAPPSRKKSEDFQQQRAALLERKATDSHKASH</sequence>
<comment type="caution">
    <text evidence="2">The sequence shown here is derived from an EMBL/GenBank/DDBJ whole genome shotgun (WGS) entry which is preliminary data.</text>
</comment>
<evidence type="ECO:0000256" key="1">
    <source>
        <dbReference type="SAM" id="SignalP"/>
    </source>
</evidence>
<name>A0A934S6W0_9BACT</name>
<dbReference type="AlphaFoldDB" id="A0A934S6W0"/>
<protein>
    <submittedName>
        <fullName evidence="2">Tetratricopeptide repeat protein</fullName>
    </submittedName>
</protein>
<dbReference type="RefSeq" id="WP_200269274.1">
    <property type="nucleotide sequence ID" value="NZ_JAENIJ010000009.1"/>
</dbReference>
<feature type="signal peptide" evidence="1">
    <location>
        <begin position="1"/>
        <end position="18"/>
    </location>
</feature>
<dbReference type="InterPro" id="IPR011990">
    <property type="entry name" value="TPR-like_helical_dom_sf"/>
</dbReference>
<reference evidence="2" key="1">
    <citation type="submission" date="2021-01" db="EMBL/GenBank/DDBJ databases">
        <title>Modified the classification status of verrucomicrobia.</title>
        <authorList>
            <person name="Feng X."/>
        </authorList>
    </citation>
    <scope>NUCLEOTIDE SEQUENCE</scope>
    <source>
        <strain evidence="2">KCTC 22041</strain>
    </source>
</reference>
<proteinExistence type="predicted"/>
<dbReference type="EMBL" id="JAENIJ010000009">
    <property type="protein sequence ID" value="MBK1882284.1"/>
    <property type="molecule type" value="Genomic_DNA"/>
</dbReference>
<dbReference type="Gene3D" id="1.25.40.10">
    <property type="entry name" value="Tetratricopeptide repeat domain"/>
    <property type="match status" value="1"/>
</dbReference>
<dbReference type="Pfam" id="PF14559">
    <property type="entry name" value="TPR_19"/>
    <property type="match status" value="1"/>
</dbReference>
<keyword evidence="1" id="KW-0732">Signal</keyword>
<evidence type="ECO:0000313" key="3">
    <source>
        <dbReference type="Proteomes" id="UP000603141"/>
    </source>
</evidence>
<accession>A0A934S6W0</accession>